<dbReference type="GO" id="GO:0005886">
    <property type="term" value="C:plasma membrane"/>
    <property type="evidence" value="ECO:0007669"/>
    <property type="project" value="UniProtKB-SubCell"/>
</dbReference>
<sequence>MYITKVKAITKKLNNIQEVIPEVMADLLSPILFYVTVLTTVFAILNPIGAIPTLIALTEGYTLKERVRVVDRSVLVASGMILGFMLVGIYVFLVLGIDISDFKVAGGILLFKVAFDMLQGKTSNTKLTGAEQEESMEKESIGIVPIGTPLLAGPGSITTAIIFFNSKTTIVLDRLMVVLAIITVMVMSYIILRFSLPLFTRLGRTGSLIISRIMGLLLASIAIEFITTGLIAIISSA</sequence>
<protein>
    <recommendedName>
        <fullName evidence="7">UPF0056 membrane protein</fullName>
    </recommendedName>
</protein>
<evidence type="ECO:0000256" key="4">
    <source>
        <dbReference type="ARBA" id="ARBA00022692"/>
    </source>
</evidence>
<evidence type="ECO:0000313" key="8">
    <source>
        <dbReference type="EMBL" id="WYY00737.1"/>
    </source>
</evidence>
<evidence type="ECO:0000256" key="7">
    <source>
        <dbReference type="RuleBase" id="RU362048"/>
    </source>
</evidence>
<keyword evidence="3" id="KW-1003">Cell membrane</keyword>
<keyword evidence="4 7" id="KW-0812">Transmembrane</keyword>
<keyword evidence="6 7" id="KW-0472">Membrane</keyword>
<dbReference type="GeneID" id="95968057"/>
<reference evidence="8 9" key="1">
    <citation type="submission" date="2023-09" db="EMBL/GenBank/DDBJ databases">
        <authorList>
            <person name="Golyshina O.V."/>
            <person name="Lunev E.A."/>
            <person name="Bargiela R."/>
            <person name="Gaines M.C."/>
            <person name="Daum B."/>
            <person name="Bale N.J."/>
            <person name="Koenen M."/>
            <person name="Sinninghe Damst J.S."/>
            <person name="Yakimov M."/>
            <person name="Golyshin P.N."/>
        </authorList>
    </citation>
    <scope>NUCLEOTIDE SEQUENCE [LARGE SCALE GENOMIC DNA]</scope>
    <source>
        <strain evidence="8 9">M1</strain>
    </source>
</reference>
<feature type="transmembrane region" description="Helical" evidence="7">
    <location>
        <begin position="175"/>
        <end position="192"/>
    </location>
</feature>
<dbReference type="PANTHER" id="PTHR33508">
    <property type="entry name" value="UPF0056 MEMBRANE PROTEIN YHCE"/>
    <property type="match status" value="1"/>
</dbReference>
<feature type="transmembrane region" description="Helical" evidence="7">
    <location>
        <begin position="69"/>
        <end position="96"/>
    </location>
</feature>
<organism evidence="8 9">
    <name type="scientific">Oxyplasma meridianum</name>
    <dbReference type="NCBI Taxonomy" id="3073602"/>
    <lineage>
        <taxon>Archaea</taxon>
        <taxon>Methanobacteriati</taxon>
        <taxon>Thermoplasmatota</taxon>
        <taxon>Thermoplasmata</taxon>
        <taxon>Thermoplasmatales</taxon>
        <taxon>Thermoplasmataceae</taxon>
        <taxon>Oxyplasma</taxon>
    </lineage>
</organism>
<keyword evidence="9" id="KW-1185">Reference proteome</keyword>
<comment type="similarity">
    <text evidence="2 7">Belongs to the UPF0056 (MarC) family.</text>
</comment>
<gene>
    <name evidence="8" type="ORF">OXIME_001320</name>
</gene>
<proteinExistence type="inferred from homology"/>
<evidence type="ECO:0000256" key="1">
    <source>
        <dbReference type="ARBA" id="ARBA00004651"/>
    </source>
</evidence>
<dbReference type="Pfam" id="PF01914">
    <property type="entry name" value="MarC"/>
    <property type="match status" value="1"/>
</dbReference>
<comment type="caution">
    <text evidence="7">Lacks conserved residue(s) required for the propagation of feature annotation.</text>
</comment>
<dbReference type="NCBIfam" id="TIGR00427">
    <property type="entry name" value="NAAT family transporter"/>
    <property type="match status" value="1"/>
</dbReference>
<feature type="transmembrane region" description="Helical" evidence="7">
    <location>
        <begin position="213"/>
        <end position="234"/>
    </location>
</feature>
<feature type="transmembrane region" description="Helical" evidence="7">
    <location>
        <begin position="141"/>
        <end position="163"/>
    </location>
</feature>
<dbReference type="InterPro" id="IPR002771">
    <property type="entry name" value="Multi_antbiot-R_MarC"/>
</dbReference>
<evidence type="ECO:0000256" key="6">
    <source>
        <dbReference type="ARBA" id="ARBA00023136"/>
    </source>
</evidence>
<evidence type="ECO:0000256" key="2">
    <source>
        <dbReference type="ARBA" id="ARBA00009784"/>
    </source>
</evidence>
<dbReference type="Proteomes" id="UP001451606">
    <property type="component" value="Chromosome"/>
</dbReference>
<keyword evidence="5 7" id="KW-1133">Transmembrane helix</keyword>
<dbReference type="AlphaFoldDB" id="A0AAX4NIR5"/>
<evidence type="ECO:0000256" key="5">
    <source>
        <dbReference type="ARBA" id="ARBA00022989"/>
    </source>
</evidence>
<evidence type="ECO:0000256" key="3">
    <source>
        <dbReference type="ARBA" id="ARBA00022475"/>
    </source>
</evidence>
<evidence type="ECO:0000313" key="9">
    <source>
        <dbReference type="Proteomes" id="UP001451606"/>
    </source>
</evidence>
<comment type="subcellular location">
    <subcellularLocation>
        <location evidence="1 7">Cell membrane</location>
        <topology evidence="1 7">Multi-pass membrane protein</topology>
    </subcellularLocation>
</comment>
<name>A0AAX4NIR5_9ARCH</name>
<dbReference type="PANTHER" id="PTHR33508:SF1">
    <property type="entry name" value="UPF0056 MEMBRANE PROTEIN YHCE"/>
    <property type="match status" value="1"/>
</dbReference>
<dbReference type="EMBL" id="CP133772">
    <property type="protein sequence ID" value="WYY00737.1"/>
    <property type="molecule type" value="Genomic_DNA"/>
</dbReference>
<dbReference type="RefSeq" id="WP_393971069.1">
    <property type="nucleotide sequence ID" value="NZ_CP133772.1"/>
</dbReference>
<accession>A0AAX4NIR5</accession>
<dbReference type="KEGG" id="omr:OXIME_001320"/>
<feature type="transmembrane region" description="Helical" evidence="7">
    <location>
        <begin position="31"/>
        <end position="57"/>
    </location>
</feature>